<evidence type="ECO:0000256" key="1">
    <source>
        <dbReference type="SAM" id="MobiDB-lite"/>
    </source>
</evidence>
<dbReference type="InterPro" id="IPR041667">
    <property type="entry name" value="Cupin_8"/>
</dbReference>
<dbReference type="PANTHER" id="PTHR12461:SF105">
    <property type="entry name" value="HYPOXIA-INDUCIBLE FACTOR 1-ALPHA INHIBITOR"/>
    <property type="match status" value="1"/>
</dbReference>
<feature type="transmembrane region" description="Helical" evidence="2">
    <location>
        <begin position="261"/>
        <end position="288"/>
    </location>
</feature>
<name>A0A2R5FYV0_9STRA</name>
<evidence type="ECO:0000256" key="2">
    <source>
        <dbReference type="SAM" id="Phobius"/>
    </source>
</evidence>
<feature type="transmembrane region" description="Helical" evidence="2">
    <location>
        <begin position="349"/>
        <end position="368"/>
    </location>
</feature>
<organism evidence="4 5">
    <name type="scientific">Hondaea fermentalgiana</name>
    <dbReference type="NCBI Taxonomy" id="2315210"/>
    <lineage>
        <taxon>Eukaryota</taxon>
        <taxon>Sar</taxon>
        <taxon>Stramenopiles</taxon>
        <taxon>Bigyra</taxon>
        <taxon>Labyrinthulomycetes</taxon>
        <taxon>Thraustochytrida</taxon>
        <taxon>Thraustochytriidae</taxon>
        <taxon>Hondaea</taxon>
    </lineage>
</organism>
<reference evidence="4 5" key="1">
    <citation type="submission" date="2017-12" db="EMBL/GenBank/DDBJ databases">
        <title>Sequencing, de novo assembly and annotation of complete genome of a new Thraustochytrid species, strain FCC1311.</title>
        <authorList>
            <person name="Sedici K."/>
            <person name="Godart F."/>
            <person name="Aiese Cigliano R."/>
            <person name="Sanseverino W."/>
            <person name="Barakat M."/>
            <person name="Ortet P."/>
            <person name="Marechal E."/>
            <person name="Cagnac O."/>
            <person name="Amato A."/>
        </authorList>
    </citation>
    <scope>NUCLEOTIDE SEQUENCE [LARGE SCALE GENOMIC DNA]</scope>
</reference>
<dbReference type="OrthoDB" id="203924at2759"/>
<comment type="caution">
    <text evidence="4">The sequence shown here is derived from an EMBL/GenBank/DDBJ whole genome shotgun (WGS) entry which is preliminary data.</text>
</comment>
<keyword evidence="5" id="KW-1185">Reference proteome</keyword>
<dbReference type="InterPro" id="IPR003347">
    <property type="entry name" value="JmjC_dom"/>
</dbReference>
<dbReference type="GO" id="GO:0032259">
    <property type="term" value="P:methylation"/>
    <property type="evidence" value="ECO:0007669"/>
    <property type="project" value="UniProtKB-KW"/>
</dbReference>
<feature type="domain" description="JmjC" evidence="3">
    <location>
        <begin position="527"/>
        <end position="691"/>
    </location>
</feature>
<gene>
    <name evidence="4" type="ORF">FCC1311_001512</name>
</gene>
<dbReference type="SUPFAM" id="SSF51197">
    <property type="entry name" value="Clavaminate synthase-like"/>
    <property type="match status" value="1"/>
</dbReference>
<dbReference type="EMBL" id="BEYU01000001">
    <property type="protein sequence ID" value="GBG23932.1"/>
    <property type="molecule type" value="Genomic_DNA"/>
</dbReference>
<feature type="transmembrane region" description="Helical" evidence="2">
    <location>
        <begin position="308"/>
        <end position="328"/>
    </location>
</feature>
<feature type="transmembrane region" description="Helical" evidence="2">
    <location>
        <begin position="388"/>
        <end position="410"/>
    </location>
</feature>
<sequence>MLVREVDDARALPAALSEALSFERDAEDPAQQLADLARVRNAELDEEGYEPQNGSEAEDDEDGEEKRDGTPANLEAASRRARATAAVPIDRTSNSVPRAASFAVATTSSQAPNIVALEQSPYYELEFQVPHETWTRLIHAVELLRSGHDENALAGAEILHKLLDDSNANGAYFDVIVQRSISWLRNIGPLADRSADDRVRSCIARIENIAGAILEDLLGDDEERRNIWIHDHWDGRTPHREHLKYLQRVRTNVDDLKKWRLILALGIAMVLLVSMISSFTAFVFGIVFLNMAPTNAASSCYAVSYFRVIVAVWVATSTPALATALNFVSFHERDWTVANPVNRGPLVRVSLIVFLNLLASGEFILKLYEASARVSSGAHAVLCDEELLINGPYLLFLYLFNVAVSLSLLLKWVPPDLQVKQPCVVRVCWVPSFARWHAAGLWTFRCFKPLFSDLEAMRDYARQTSAEVVLQADEVREQRALTCAWTLKDVLASRKKEEKVPVKCSKNRWFMYNETGNADLLADAGDHVQDLRWEDVLDGVETSTNGEYVYYTGPVPGPAGTASAAWISSAKSGTRAHYDAFDNQFFQLKGQKRIRVHAPTEHFAFHVFPDAHSRARKSQVDSDQPDLQSFPLFAELAAPALDVILEPGDSISIPAFWFHEVESLTSSVSVNAFSMSPVASVAGRVFARPLPLDAAFIRDTIAECTSWDGPTFVSRLLQSRYEPLYGPVDALALDDGPKATEVDKIATTAAFQTLRAACGAETIEDAPNPDTAGVTEIVMAHLLELSCVRASGPNNVQRTLQGILDRI</sequence>
<keyword evidence="2" id="KW-0472">Membrane</keyword>
<feature type="region of interest" description="Disordered" evidence="1">
    <location>
        <begin position="23"/>
        <end position="86"/>
    </location>
</feature>
<evidence type="ECO:0000313" key="4">
    <source>
        <dbReference type="EMBL" id="GBG23932.1"/>
    </source>
</evidence>
<dbReference type="InterPro" id="IPR014710">
    <property type="entry name" value="RmlC-like_jellyroll"/>
</dbReference>
<dbReference type="AlphaFoldDB" id="A0A2R5FYV0"/>
<dbReference type="InParanoid" id="A0A2R5FYV0"/>
<keyword evidence="4" id="KW-0489">Methyltransferase</keyword>
<accession>A0A2R5FYV0</accession>
<dbReference type="Proteomes" id="UP000241890">
    <property type="component" value="Unassembled WGS sequence"/>
</dbReference>
<protein>
    <submittedName>
        <fullName evidence="4">Lysine-specific demethylase 8</fullName>
    </submittedName>
</protein>
<evidence type="ECO:0000313" key="5">
    <source>
        <dbReference type="Proteomes" id="UP000241890"/>
    </source>
</evidence>
<dbReference type="GO" id="GO:0008168">
    <property type="term" value="F:methyltransferase activity"/>
    <property type="evidence" value="ECO:0007669"/>
    <property type="project" value="UniProtKB-KW"/>
</dbReference>
<dbReference type="SMART" id="SM00558">
    <property type="entry name" value="JmjC"/>
    <property type="match status" value="1"/>
</dbReference>
<dbReference type="Pfam" id="PF13621">
    <property type="entry name" value="Cupin_8"/>
    <property type="match status" value="1"/>
</dbReference>
<dbReference type="Gene3D" id="2.60.120.10">
    <property type="entry name" value="Jelly Rolls"/>
    <property type="match status" value="1"/>
</dbReference>
<keyword evidence="4" id="KW-0808">Transferase</keyword>
<evidence type="ECO:0000259" key="3">
    <source>
        <dbReference type="PROSITE" id="PS51184"/>
    </source>
</evidence>
<proteinExistence type="predicted"/>
<keyword evidence="2" id="KW-0812">Transmembrane</keyword>
<dbReference type="PANTHER" id="PTHR12461">
    <property type="entry name" value="HYPOXIA-INDUCIBLE FACTOR 1 ALPHA INHIBITOR-RELATED"/>
    <property type="match status" value="1"/>
</dbReference>
<dbReference type="PROSITE" id="PS51184">
    <property type="entry name" value="JMJC"/>
    <property type="match status" value="1"/>
</dbReference>
<keyword evidence="2" id="KW-1133">Transmembrane helix</keyword>